<proteinExistence type="predicted"/>
<keyword evidence="1" id="KW-1133">Transmembrane helix</keyword>
<evidence type="ECO:0000313" key="2">
    <source>
        <dbReference type="EMBL" id="SBT57958.1"/>
    </source>
</evidence>
<keyword evidence="1" id="KW-0472">Membrane</keyword>
<evidence type="ECO:0000313" key="4">
    <source>
        <dbReference type="Proteomes" id="UP000078550"/>
    </source>
</evidence>
<evidence type="ECO:0000313" key="5">
    <source>
        <dbReference type="Proteomes" id="UP000078555"/>
    </source>
</evidence>
<dbReference type="Proteomes" id="UP000078555">
    <property type="component" value="Unassembled WGS sequence"/>
</dbReference>
<accession>A0A1A9AMR2</accession>
<dbReference type="EMBL" id="FLRE01002098">
    <property type="protein sequence ID" value="SBT57958.1"/>
    <property type="molecule type" value="Genomic_DNA"/>
</dbReference>
<reference evidence="2" key="2">
    <citation type="submission" date="2016-05" db="EMBL/GenBank/DDBJ databases">
        <authorList>
            <person name="Lavstsen T."/>
            <person name="Jespersen J.S."/>
        </authorList>
    </citation>
    <scope>NUCLEOTIDE SEQUENCE [LARGE SCALE GENOMIC DNA]</scope>
</reference>
<protein>
    <submittedName>
        <fullName evidence="2">PIR Superfamily Protein</fullName>
    </submittedName>
</protein>
<dbReference type="AlphaFoldDB" id="A0A1A9AMR2"/>
<evidence type="ECO:0000313" key="3">
    <source>
        <dbReference type="EMBL" id="SBT58109.1"/>
    </source>
</evidence>
<dbReference type="EMBL" id="FLRD01001766">
    <property type="protein sequence ID" value="SBT58109.1"/>
    <property type="molecule type" value="Genomic_DNA"/>
</dbReference>
<evidence type="ECO:0000256" key="1">
    <source>
        <dbReference type="SAM" id="Phobius"/>
    </source>
</evidence>
<reference evidence="4 5" key="1">
    <citation type="submission" date="2016-05" db="EMBL/GenBank/DDBJ databases">
        <authorList>
            <person name="Naeem Raeece"/>
        </authorList>
    </citation>
    <scope>NUCLEOTIDE SEQUENCE [LARGE SCALE GENOMIC DNA]</scope>
</reference>
<keyword evidence="1" id="KW-0812">Transmembrane</keyword>
<dbReference type="Proteomes" id="UP000078550">
    <property type="component" value="Unassembled WGS sequence"/>
</dbReference>
<feature type="transmembrane region" description="Helical" evidence="1">
    <location>
        <begin position="254"/>
        <end position="277"/>
    </location>
</feature>
<sequence length="324" mass="37932">MTLEKKTSEDIFKFFDNFDVYKKWVDTIDGNSALSKVYIYCHNLNVEDTITKIQFPDKICEKFNFLYSNLFQVGETQKEVSYNKNHCSFLNYWLNNELNGKDNNASICVKDFYNKMKETDSNYFVKDLCGKDIYNLERYDIKNMNVLYNLYSIKKRISILEDTELSIEGSCSQHVNECYNTYKKGIINCEENCFAFCNALQMFKRIYDAEFGLLSRRLGPCKGEEIVVLPECKEVLEEYQTERNKQIKNTTLTILIPTFGFILTSIFFKFTPFGQFLGEKIRKKNILNTGYENENVLLSHLSDVENINSDDVEYNVGYYSSSNS</sequence>
<organism evidence="2 4">
    <name type="scientific">Plasmodium ovale wallikeri</name>
    <dbReference type="NCBI Taxonomy" id="864142"/>
    <lineage>
        <taxon>Eukaryota</taxon>
        <taxon>Sar</taxon>
        <taxon>Alveolata</taxon>
        <taxon>Apicomplexa</taxon>
        <taxon>Aconoidasida</taxon>
        <taxon>Haemosporida</taxon>
        <taxon>Plasmodiidae</taxon>
        <taxon>Plasmodium</taxon>
        <taxon>Plasmodium (Plasmodium)</taxon>
    </lineage>
</organism>
<keyword evidence="5" id="KW-1185">Reference proteome</keyword>
<gene>
    <name evidence="3" type="ORF">POVWA1_085630</name>
    <name evidence="2" type="ORF">POVWA2_082540</name>
</gene>
<name>A0A1A9AMR2_PLAOA</name>